<dbReference type="EMBL" id="JANIIK010000046">
    <property type="protein sequence ID" value="KAJ3602166.1"/>
    <property type="molecule type" value="Genomic_DNA"/>
</dbReference>
<keyword evidence="3" id="KW-1185">Reference proteome</keyword>
<proteinExistence type="predicted"/>
<dbReference type="Proteomes" id="UP001148018">
    <property type="component" value="Unassembled WGS sequence"/>
</dbReference>
<feature type="compositionally biased region" description="Low complexity" evidence="1">
    <location>
        <begin position="28"/>
        <end position="39"/>
    </location>
</feature>
<dbReference type="AlphaFoldDB" id="A0A9Q0E8I7"/>
<protein>
    <submittedName>
        <fullName evidence="2">Uncharacterized protein</fullName>
    </submittedName>
</protein>
<evidence type="ECO:0000256" key="1">
    <source>
        <dbReference type="SAM" id="MobiDB-lite"/>
    </source>
</evidence>
<evidence type="ECO:0000313" key="2">
    <source>
        <dbReference type="EMBL" id="KAJ3602166.1"/>
    </source>
</evidence>
<name>A0A9Q0E8I7_9TELE</name>
<organism evidence="2 3">
    <name type="scientific">Muraenolepis orangiensis</name>
    <name type="common">Patagonian moray cod</name>
    <dbReference type="NCBI Taxonomy" id="630683"/>
    <lineage>
        <taxon>Eukaryota</taxon>
        <taxon>Metazoa</taxon>
        <taxon>Chordata</taxon>
        <taxon>Craniata</taxon>
        <taxon>Vertebrata</taxon>
        <taxon>Euteleostomi</taxon>
        <taxon>Actinopterygii</taxon>
        <taxon>Neopterygii</taxon>
        <taxon>Teleostei</taxon>
        <taxon>Neoteleostei</taxon>
        <taxon>Acanthomorphata</taxon>
        <taxon>Zeiogadaria</taxon>
        <taxon>Gadariae</taxon>
        <taxon>Gadiformes</taxon>
        <taxon>Muraenolepidoidei</taxon>
        <taxon>Muraenolepididae</taxon>
        <taxon>Muraenolepis</taxon>
    </lineage>
</organism>
<feature type="region of interest" description="Disordered" evidence="1">
    <location>
        <begin position="21"/>
        <end position="119"/>
    </location>
</feature>
<gene>
    <name evidence="2" type="ORF">NHX12_029925</name>
</gene>
<accession>A0A9Q0E8I7</accession>
<sequence length="133" mass="14936">MAASRRSTRDWSARRMRYASQRAISITPSARSAHPSAPRAARRGSTLSQGYTPRERRHRAERARTARERAGALRERSDERNGAARQKERAGARAHDRRSRCSGSLAIPSLESRHSSSLAHRSSLYLPPTCYPL</sequence>
<reference evidence="2" key="1">
    <citation type="submission" date="2022-07" db="EMBL/GenBank/DDBJ databases">
        <title>Chromosome-level genome of Muraenolepis orangiensis.</title>
        <authorList>
            <person name="Kim J."/>
        </authorList>
    </citation>
    <scope>NUCLEOTIDE SEQUENCE</scope>
    <source>
        <strain evidence="2">KU_S4_2022</strain>
        <tissue evidence="2">Muscle</tissue>
    </source>
</reference>
<comment type="caution">
    <text evidence="2">The sequence shown here is derived from an EMBL/GenBank/DDBJ whole genome shotgun (WGS) entry which is preliminary data.</text>
</comment>
<feature type="compositionally biased region" description="Basic and acidic residues" evidence="1">
    <location>
        <begin position="62"/>
        <end position="94"/>
    </location>
</feature>
<evidence type="ECO:0000313" key="3">
    <source>
        <dbReference type="Proteomes" id="UP001148018"/>
    </source>
</evidence>